<dbReference type="NCBIfam" id="TIGR01395">
    <property type="entry name" value="FlgC"/>
    <property type="match status" value="1"/>
</dbReference>
<dbReference type="Proteomes" id="UP000600565">
    <property type="component" value="Unassembled WGS sequence"/>
</dbReference>
<dbReference type="Pfam" id="PF00460">
    <property type="entry name" value="Flg_bb_rod"/>
    <property type="match status" value="1"/>
</dbReference>
<accession>A0ABR8XIJ1</accession>
<evidence type="ECO:0000259" key="7">
    <source>
        <dbReference type="Pfam" id="PF00460"/>
    </source>
</evidence>
<evidence type="ECO:0000256" key="3">
    <source>
        <dbReference type="ARBA" id="ARBA00017941"/>
    </source>
</evidence>
<comment type="similarity">
    <text evidence="2">Belongs to the flagella basal body rod proteins family.</text>
</comment>
<proteinExistence type="inferred from homology"/>
<dbReference type="InterPro" id="IPR010930">
    <property type="entry name" value="Flg_bb/hook_C_dom"/>
</dbReference>
<dbReference type="InterPro" id="IPR006299">
    <property type="entry name" value="FlgC"/>
</dbReference>
<gene>
    <name evidence="9" type="primary">flgC</name>
    <name evidence="9" type="ORF">H9632_01615</name>
</gene>
<dbReference type="RefSeq" id="WP_191702375.1">
    <property type="nucleotide sequence ID" value="NZ_JACSPW010000001.1"/>
</dbReference>
<comment type="subunit">
    <text evidence="5 6">The basal body constitutes a major portion of the flagellar organelle and consists of four rings (L,P,S, and M) mounted on a central rod. The rod consists of about 26 subunits of FlgG in the distal portion, and FlgB, FlgC and FlgF are thought to build up the proximal portion of the rod with about 6 subunits each.</text>
</comment>
<evidence type="ECO:0000256" key="4">
    <source>
        <dbReference type="ARBA" id="ARBA00023143"/>
    </source>
</evidence>
<evidence type="ECO:0000313" key="10">
    <source>
        <dbReference type="Proteomes" id="UP000600565"/>
    </source>
</evidence>
<dbReference type="Pfam" id="PF06429">
    <property type="entry name" value="Flg_bbr_C"/>
    <property type="match status" value="1"/>
</dbReference>
<feature type="domain" description="Flagellar basal body rod protein N-terminal" evidence="7">
    <location>
        <begin position="7"/>
        <end position="37"/>
    </location>
</feature>
<evidence type="ECO:0000256" key="5">
    <source>
        <dbReference type="ARBA" id="ARBA00025933"/>
    </source>
</evidence>
<dbReference type="InterPro" id="IPR001444">
    <property type="entry name" value="Flag_bb_rod_N"/>
</dbReference>
<comment type="caution">
    <text evidence="9">The sequence shown here is derived from an EMBL/GenBank/DDBJ whole genome shotgun (WGS) entry which is preliminary data.</text>
</comment>
<feature type="domain" description="Flagellar basal-body/hook protein C-terminal" evidence="8">
    <location>
        <begin position="107"/>
        <end position="150"/>
    </location>
</feature>
<dbReference type="PANTHER" id="PTHR30435">
    <property type="entry name" value="FLAGELLAR PROTEIN"/>
    <property type="match status" value="1"/>
</dbReference>
<evidence type="ECO:0000256" key="2">
    <source>
        <dbReference type="ARBA" id="ARBA00009677"/>
    </source>
</evidence>
<sequence length="154" mass="16915">MSIFHSMNTTASALTTQRLRMDVISSNIANVDTTRAKQVNGEWEPYRRKSVTLKEQEGQFSSFLNSAMGKTVKSGAGNGVKVSSIKDDTETPFKLVYDPTHPDANADGYVQMSNVDLLKEMVDLISASRSYEANITVFNANKNMLTKALEIGKG</sequence>
<comment type="subcellular location">
    <subcellularLocation>
        <location evidence="1 6">Bacterial flagellum basal body</location>
    </subcellularLocation>
</comment>
<evidence type="ECO:0000313" key="9">
    <source>
        <dbReference type="EMBL" id="MBD8031747.1"/>
    </source>
</evidence>
<evidence type="ECO:0000256" key="6">
    <source>
        <dbReference type="RuleBase" id="RU362062"/>
    </source>
</evidence>
<keyword evidence="9" id="KW-0966">Cell projection</keyword>
<reference evidence="9 10" key="1">
    <citation type="submission" date="2020-08" db="EMBL/GenBank/DDBJ databases">
        <title>A Genomic Blueprint of the Chicken Gut Microbiome.</title>
        <authorList>
            <person name="Gilroy R."/>
            <person name="Ravi A."/>
            <person name="Getino M."/>
            <person name="Pursley I."/>
            <person name="Horton D.L."/>
            <person name="Alikhan N.-F."/>
            <person name="Baker D."/>
            <person name="Gharbi K."/>
            <person name="Hall N."/>
            <person name="Watson M."/>
            <person name="Adriaenssens E.M."/>
            <person name="Foster-Nyarko E."/>
            <person name="Jarju S."/>
            <person name="Secka A."/>
            <person name="Antonio M."/>
            <person name="Oren A."/>
            <person name="Chaudhuri R."/>
            <person name="La Ragione R.M."/>
            <person name="Hildebrand F."/>
            <person name="Pallen M.J."/>
        </authorList>
    </citation>
    <scope>NUCLEOTIDE SEQUENCE [LARGE SCALE GENOMIC DNA]</scope>
    <source>
        <strain evidence="9 10">Sa1YVA6</strain>
    </source>
</reference>
<keyword evidence="10" id="KW-1185">Reference proteome</keyword>
<dbReference type="EMBL" id="JACSPW010000001">
    <property type="protein sequence ID" value="MBD8031747.1"/>
    <property type="molecule type" value="Genomic_DNA"/>
</dbReference>
<keyword evidence="9" id="KW-0282">Flagellum</keyword>
<evidence type="ECO:0000259" key="8">
    <source>
        <dbReference type="Pfam" id="PF06429"/>
    </source>
</evidence>
<keyword evidence="4 6" id="KW-0975">Bacterial flagellum</keyword>
<evidence type="ECO:0000256" key="1">
    <source>
        <dbReference type="ARBA" id="ARBA00004117"/>
    </source>
</evidence>
<dbReference type="PANTHER" id="PTHR30435:SF2">
    <property type="entry name" value="FLAGELLAR BASAL-BODY ROD PROTEIN FLGC"/>
    <property type="match status" value="1"/>
</dbReference>
<organism evidence="9 10">
    <name type="scientific">Solibacillus merdavium</name>
    <dbReference type="NCBI Taxonomy" id="2762218"/>
    <lineage>
        <taxon>Bacteria</taxon>
        <taxon>Bacillati</taxon>
        <taxon>Bacillota</taxon>
        <taxon>Bacilli</taxon>
        <taxon>Bacillales</taxon>
        <taxon>Caryophanaceae</taxon>
        <taxon>Solibacillus</taxon>
    </lineage>
</organism>
<dbReference type="InterPro" id="IPR019776">
    <property type="entry name" value="Flagellar_basal_body_rod_CS"/>
</dbReference>
<protein>
    <recommendedName>
        <fullName evidence="3 6">Flagellar basal-body rod protein FlgC</fullName>
    </recommendedName>
</protein>
<name>A0ABR8XIJ1_9BACL</name>
<keyword evidence="9" id="KW-0969">Cilium</keyword>
<dbReference type="PROSITE" id="PS00588">
    <property type="entry name" value="FLAGELLA_BB_ROD"/>
    <property type="match status" value="1"/>
</dbReference>